<name>A0AAW0LFT3_QUESU</name>
<accession>A0AAW0LFT3</accession>
<organism evidence="1 2">
    <name type="scientific">Quercus suber</name>
    <name type="common">Cork oak</name>
    <dbReference type="NCBI Taxonomy" id="58331"/>
    <lineage>
        <taxon>Eukaryota</taxon>
        <taxon>Viridiplantae</taxon>
        <taxon>Streptophyta</taxon>
        <taxon>Embryophyta</taxon>
        <taxon>Tracheophyta</taxon>
        <taxon>Spermatophyta</taxon>
        <taxon>Magnoliopsida</taxon>
        <taxon>eudicotyledons</taxon>
        <taxon>Gunneridae</taxon>
        <taxon>Pentapetalae</taxon>
        <taxon>rosids</taxon>
        <taxon>fabids</taxon>
        <taxon>Fagales</taxon>
        <taxon>Fagaceae</taxon>
        <taxon>Quercus</taxon>
    </lineage>
</organism>
<evidence type="ECO:0000313" key="2">
    <source>
        <dbReference type="Proteomes" id="UP000237347"/>
    </source>
</evidence>
<dbReference type="EMBL" id="PKMF04000109">
    <property type="protein sequence ID" value="KAK7849773.1"/>
    <property type="molecule type" value="Genomic_DNA"/>
</dbReference>
<comment type="caution">
    <text evidence="1">The sequence shown here is derived from an EMBL/GenBank/DDBJ whole genome shotgun (WGS) entry which is preliminary data.</text>
</comment>
<dbReference type="Proteomes" id="UP000237347">
    <property type="component" value="Unassembled WGS sequence"/>
</dbReference>
<sequence length="83" mass="9820">MEEEFKKKGLMRAPVASNIRSKRTIVDANCGRSLLIRLKCVFLKNPHFYLKMIVLKVVKRQQRDLNQPELEEEICEPLNVKYM</sequence>
<evidence type="ECO:0000313" key="1">
    <source>
        <dbReference type="EMBL" id="KAK7849773.1"/>
    </source>
</evidence>
<keyword evidence="2" id="KW-1185">Reference proteome</keyword>
<proteinExistence type="predicted"/>
<gene>
    <name evidence="1" type="ORF">CFP56_002385</name>
</gene>
<reference evidence="1 2" key="1">
    <citation type="journal article" date="2018" name="Sci. Data">
        <title>The draft genome sequence of cork oak.</title>
        <authorList>
            <person name="Ramos A.M."/>
            <person name="Usie A."/>
            <person name="Barbosa P."/>
            <person name="Barros P.M."/>
            <person name="Capote T."/>
            <person name="Chaves I."/>
            <person name="Simoes F."/>
            <person name="Abreu I."/>
            <person name="Carrasquinho I."/>
            <person name="Faro C."/>
            <person name="Guimaraes J.B."/>
            <person name="Mendonca D."/>
            <person name="Nobrega F."/>
            <person name="Rodrigues L."/>
            <person name="Saibo N.J.M."/>
            <person name="Varela M.C."/>
            <person name="Egas C."/>
            <person name="Matos J."/>
            <person name="Miguel C.M."/>
            <person name="Oliveira M.M."/>
            <person name="Ricardo C.P."/>
            <person name="Goncalves S."/>
        </authorList>
    </citation>
    <scope>NUCLEOTIDE SEQUENCE [LARGE SCALE GENOMIC DNA]</scope>
    <source>
        <strain evidence="2">cv. HL8</strain>
    </source>
</reference>
<dbReference type="AlphaFoldDB" id="A0AAW0LFT3"/>
<protein>
    <submittedName>
        <fullName evidence="1">Uncharacterized protein</fullName>
    </submittedName>
</protein>